<dbReference type="InterPro" id="IPR007529">
    <property type="entry name" value="Znf_HIT"/>
</dbReference>
<dbReference type="GO" id="GO:0005634">
    <property type="term" value="C:nucleus"/>
    <property type="evidence" value="ECO:0007669"/>
    <property type="project" value="UniProtKB-ARBA"/>
</dbReference>
<feature type="region of interest" description="Disordered" evidence="4">
    <location>
        <begin position="30"/>
        <end position="49"/>
    </location>
</feature>
<evidence type="ECO:0000259" key="5">
    <source>
        <dbReference type="Pfam" id="PF04438"/>
    </source>
</evidence>
<dbReference type="Proteomes" id="UP000664169">
    <property type="component" value="Unassembled WGS sequence"/>
</dbReference>
<gene>
    <name evidence="6" type="ORF">GOMPHAMPRED_001546</name>
</gene>
<keyword evidence="3" id="KW-0862">Zinc</keyword>
<reference evidence="6" key="1">
    <citation type="submission" date="2021-03" db="EMBL/GenBank/DDBJ databases">
        <authorList>
            <person name="Tagirdzhanova G."/>
        </authorList>
    </citation>
    <scope>NUCLEOTIDE SEQUENCE</scope>
</reference>
<keyword evidence="7" id="KW-1185">Reference proteome</keyword>
<evidence type="ECO:0000256" key="3">
    <source>
        <dbReference type="ARBA" id="ARBA00022833"/>
    </source>
</evidence>
<organism evidence="6 7">
    <name type="scientific">Gomphillus americanus</name>
    <dbReference type="NCBI Taxonomy" id="1940652"/>
    <lineage>
        <taxon>Eukaryota</taxon>
        <taxon>Fungi</taxon>
        <taxon>Dikarya</taxon>
        <taxon>Ascomycota</taxon>
        <taxon>Pezizomycotina</taxon>
        <taxon>Lecanoromycetes</taxon>
        <taxon>OSLEUM clade</taxon>
        <taxon>Ostropomycetidae</taxon>
        <taxon>Ostropales</taxon>
        <taxon>Graphidaceae</taxon>
        <taxon>Gomphilloideae</taxon>
        <taxon>Gomphillus</taxon>
    </lineage>
</organism>
<dbReference type="PANTHER" id="PTHR13093">
    <property type="entry name" value="ZINC FINGER HIT DOMAIN CONTAINING PROTEIN 1"/>
    <property type="match status" value="1"/>
</dbReference>
<dbReference type="GO" id="GO:0006338">
    <property type="term" value="P:chromatin remodeling"/>
    <property type="evidence" value="ECO:0007669"/>
    <property type="project" value="InterPro"/>
</dbReference>
<evidence type="ECO:0000313" key="7">
    <source>
        <dbReference type="Proteomes" id="UP000664169"/>
    </source>
</evidence>
<evidence type="ECO:0000256" key="1">
    <source>
        <dbReference type="ARBA" id="ARBA00022723"/>
    </source>
</evidence>
<feature type="domain" description="HIT-type" evidence="5">
    <location>
        <begin position="211"/>
        <end position="238"/>
    </location>
</feature>
<accession>A0A8H3ILZ3</accession>
<comment type="caution">
    <text evidence="6">The sequence shown here is derived from an EMBL/GenBank/DDBJ whole genome shotgun (WGS) entry which is preliminary data.</text>
</comment>
<sequence length="250" mass="27528">MWRVEEIYDAGKRALQPGWDYVVDTGFDPSKAPIQPTNKKRTAGRGGGDILARQYGATHKRLKELEKDNHRDIAVPAPKAKDATGRARGKTQNTRKVLTYQKAFPGWLDQEKSEAIKSAQNPVQQKPKPTIHPRKGTANMMSKIKVEPVEESTPTIALRSASDGTDDSHLLQTIVPSLPSEAEMERLCSAPPLSYDAARAGLSTSGRPALHFCDVCGYWGKIKCIMCGVRACGLICKKKHDVECQKYGGR</sequence>
<dbReference type="CDD" id="cd21437">
    <property type="entry name" value="zf-HIT_ZNHIT1_like"/>
    <property type="match status" value="1"/>
</dbReference>
<dbReference type="InterPro" id="IPR039723">
    <property type="entry name" value="Vps71/ZNHIT1"/>
</dbReference>
<evidence type="ECO:0000256" key="4">
    <source>
        <dbReference type="SAM" id="MobiDB-lite"/>
    </source>
</evidence>
<evidence type="ECO:0000313" key="6">
    <source>
        <dbReference type="EMBL" id="CAF9918534.1"/>
    </source>
</evidence>
<dbReference type="EMBL" id="CAJPDQ010000013">
    <property type="protein sequence ID" value="CAF9918534.1"/>
    <property type="molecule type" value="Genomic_DNA"/>
</dbReference>
<name>A0A8H3ILZ3_9LECA</name>
<dbReference type="Pfam" id="PF04438">
    <property type="entry name" value="zf-HIT"/>
    <property type="match status" value="1"/>
</dbReference>
<keyword evidence="2" id="KW-0863">Zinc-finger</keyword>
<proteinExistence type="predicted"/>
<evidence type="ECO:0000256" key="2">
    <source>
        <dbReference type="ARBA" id="ARBA00022771"/>
    </source>
</evidence>
<dbReference type="GO" id="GO:0008270">
    <property type="term" value="F:zinc ion binding"/>
    <property type="evidence" value="ECO:0007669"/>
    <property type="project" value="UniProtKB-KW"/>
</dbReference>
<keyword evidence="1" id="KW-0479">Metal-binding</keyword>
<dbReference type="AlphaFoldDB" id="A0A8H3ILZ3"/>
<protein>
    <recommendedName>
        <fullName evidence="5">HIT-type domain-containing protein</fullName>
    </recommendedName>
</protein>
<dbReference type="OrthoDB" id="74807at2759"/>